<protein>
    <submittedName>
        <fullName evidence="1">Uncharacterized protein</fullName>
    </submittedName>
</protein>
<proteinExistence type="predicted"/>
<dbReference type="EMBL" id="JASCZI010094715">
    <property type="protein sequence ID" value="MED6153863.1"/>
    <property type="molecule type" value="Genomic_DNA"/>
</dbReference>
<evidence type="ECO:0000313" key="2">
    <source>
        <dbReference type="Proteomes" id="UP001341840"/>
    </source>
</evidence>
<dbReference type="Proteomes" id="UP001341840">
    <property type="component" value="Unassembled WGS sequence"/>
</dbReference>
<comment type="caution">
    <text evidence="1">The sequence shown here is derived from an EMBL/GenBank/DDBJ whole genome shotgun (WGS) entry which is preliminary data.</text>
</comment>
<sequence>MGRKDEICKLSVRSSQSTSRIDRRLCVDELLAQMAVDELGDARGISHAGRWSQTPRCWALDLPLMSGTYISGDKVPIPHLHSPSFSKRREMREAPIDARFAATRSSCRPLSIYHTCNIWYVLELDDQCPQAWVSPVRQARNWRIGGGNGRLNMRTEMYCAWMLDGATKDRVYALSLASNDA</sequence>
<accession>A0ABU6U0T7</accession>
<gene>
    <name evidence="1" type="ORF">PIB30_106124</name>
</gene>
<organism evidence="1 2">
    <name type="scientific">Stylosanthes scabra</name>
    <dbReference type="NCBI Taxonomy" id="79078"/>
    <lineage>
        <taxon>Eukaryota</taxon>
        <taxon>Viridiplantae</taxon>
        <taxon>Streptophyta</taxon>
        <taxon>Embryophyta</taxon>
        <taxon>Tracheophyta</taxon>
        <taxon>Spermatophyta</taxon>
        <taxon>Magnoliopsida</taxon>
        <taxon>eudicotyledons</taxon>
        <taxon>Gunneridae</taxon>
        <taxon>Pentapetalae</taxon>
        <taxon>rosids</taxon>
        <taxon>fabids</taxon>
        <taxon>Fabales</taxon>
        <taxon>Fabaceae</taxon>
        <taxon>Papilionoideae</taxon>
        <taxon>50 kb inversion clade</taxon>
        <taxon>dalbergioids sensu lato</taxon>
        <taxon>Dalbergieae</taxon>
        <taxon>Pterocarpus clade</taxon>
        <taxon>Stylosanthes</taxon>
    </lineage>
</organism>
<name>A0ABU6U0T7_9FABA</name>
<keyword evidence="2" id="KW-1185">Reference proteome</keyword>
<reference evidence="1 2" key="1">
    <citation type="journal article" date="2023" name="Plants (Basel)">
        <title>Bridging the Gap: Combining Genomics and Transcriptomics Approaches to Understand Stylosanthes scabra, an Orphan Legume from the Brazilian Caatinga.</title>
        <authorList>
            <person name="Ferreira-Neto J.R.C."/>
            <person name="da Silva M.D."/>
            <person name="Binneck E."/>
            <person name="de Melo N.F."/>
            <person name="da Silva R.H."/>
            <person name="de Melo A.L.T.M."/>
            <person name="Pandolfi V."/>
            <person name="Bustamante F.O."/>
            <person name="Brasileiro-Vidal A.C."/>
            <person name="Benko-Iseppon A.M."/>
        </authorList>
    </citation>
    <scope>NUCLEOTIDE SEQUENCE [LARGE SCALE GENOMIC DNA]</scope>
    <source>
        <tissue evidence="1">Leaves</tissue>
    </source>
</reference>
<evidence type="ECO:0000313" key="1">
    <source>
        <dbReference type="EMBL" id="MED6153863.1"/>
    </source>
</evidence>